<accession>A0ABS4EE14</accession>
<name>A0ABS4EE14_9FIRM</name>
<sequence length="108" mass="12078">MNLLVIGGHERMERDYMQLGKKNGFKTKVYTTASSKLSKSIGNPDAVVILTSTVSHKMCRIVESKAKKQDIPIVRHKNSSKVAFTECLNKVNECLGNCDNCIYNIDVE</sequence>
<evidence type="ECO:0008006" key="4">
    <source>
        <dbReference type="Google" id="ProtNLM"/>
    </source>
</evidence>
<dbReference type="Proteomes" id="UP000767291">
    <property type="component" value="Unassembled WGS sequence"/>
</dbReference>
<evidence type="ECO:0000313" key="3">
    <source>
        <dbReference type="Proteomes" id="UP000767291"/>
    </source>
</evidence>
<protein>
    <recommendedName>
        <fullName evidence="4">DUF2325 domain-containing protein</fullName>
    </recommendedName>
</protein>
<dbReference type="RefSeq" id="WP_027702445.1">
    <property type="nucleotide sequence ID" value="NZ_BAAACS010000017.1"/>
</dbReference>
<evidence type="ECO:0000256" key="1">
    <source>
        <dbReference type="ARBA" id="ARBA00007189"/>
    </source>
</evidence>
<dbReference type="Pfam" id="PF10087">
    <property type="entry name" value="DUF2325"/>
    <property type="match status" value="1"/>
</dbReference>
<keyword evidence="3" id="KW-1185">Reference proteome</keyword>
<dbReference type="InterPro" id="IPR016772">
    <property type="entry name" value="UCP020408"/>
</dbReference>
<organism evidence="2 3">
    <name type="scientific">Metaclostridioides mangenotii</name>
    <dbReference type="NCBI Taxonomy" id="1540"/>
    <lineage>
        <taxon>Bacteria</taxon>
        <taxon>Bacillati</taxon>
        <taxon>Bacillota</taxon>
        <taxon>Clostridia</taxon>
        <taxon>Peptostreptococcales</taxon>
        <taxon>Peptostreptococcaceae</taxon>
        <taxon>Metaclostridioides</taxon>
    </lineage>
</organism>
<reference evidence="2 3" key="1">
    <citation type="submission" date="2021-03" db="EMBL/GenBank/DDBJ databases">
        <title>Genomic Encyclopedia of Type Strains, Phase IV (KMG-IV): sequencing the most valuable type-strain genomes for metagenomic binning, comparative biology and taxonomic classification.</title>
        <authorList>
            <person name="Goeker M."/>
        </authorList>
    </citation>
    <scope>NUCLEOTIDE SEQUENCE [LARGE SCALE GENOMIC DNA]</scope>
    <source>
        <strain evidence="2 3">DSM 1289</strain>
    </source>
</reference>
<gene>
    <name evidence="2" type="ORF">J2Z43_002632</name>
</gene>
<dbReference type="EMBL" id="JAGGJX010000007">
    <property type="protein sequence ID" value="MBP1856184.1"/>
    <property type="molecule type" value="Genomic_DNA"/>
</dbReference>
<proteinExistence type="inferred from homology"/>
<evidence type="ECO:0000313" key="2">
    <source>
        <dbReference type="EMBL" id="MBP1856184.1"/>
    </source>
</evidence>
<comment type="similarity">
    <text evidence="1">Belongs to the UPF0751 family.</text>
</comment>
<comment type="caution">
    <text evidence="2">The sequence shown here is derived from an EMBL/GenBank/DDBJ whole genome shotgun (WGS) entry which is preliminary data.</text>
</comment>